<name>M9RRD9_9RHOB</name>
<dbReference type="RefSeq" id="WP_015497655.1">
    <property type="nucleotide sequence ID" value="NC_020909.1"/>
</dbReference>
<dbReference type="Proteomes" id="UP000004688">
    <property type="component" value="Plasmid pOA238_118"/>
</dbReference>
<accession>M9RRD9</accession>
<proteinExistence type="predicted"/>
<evidence type="ECO:0000313" key="2">
    <source>
        <dbReference type="Proteomes" id="UP000004688"/>
    </source>
</evidence>
<evidence type="ECO:0000313" key="1">
    <source>
        <dbReference type="EMBL" id="AGI74747.1"/>
    </source>
</evidence>
<geneLocation type="plasmid" evidence="1 2">
    <name>pOA238_118</name>
</geneLocation>
<keyword evidence="1" id="KW-0614">Plasmid</keyword>
<dbReference type="EMBL" id="CP003743">
    <property type="protein sequence ID" value="AGI74747.1"/>
    <property type="molecule type" value="Genomic_DNA"/>
</dbReference>
<reference evidence="1 2" key="1">
    <citation type="journal article" date="2013" name="PLoS ONE">
        <title>Poles Apart: Arctic and Antarctic Octadecabacter strains Share High Genome Plasticity and a New Type of Xanthorhodopsin.</title>
        <authorList>
            <person name="Vollmers J."/>
            <person name="Voget S."/>
            <person name="Dietrich S."/>
            <person name="Gollnow K."/>
            <person name="Smits M."/>
            <person name="Meyer K."/>
            <person name="Brinkhoff T."/>
            <person name="Simon M."/>
            <person name="Daniel R."/>
        </authorList>
    </citation>
    <scope>NUCLEOTIDE SEQUENCE [LARGE SCALE GENOMIC DNA]</scope>
    <source>
        <strain evidence="1 2">238</strain>
        <plasmid evidence="2">Plasmid pOA238_118</plasmid>
    </source>
</reference>
<protein>
    <submittedName>
        <fullName evidence="1">Uncharacterized protein</fullName>
    </submittedName>
</protein>
<organism evidence="1 2">
    <name type="scientific">Octadecabacter arcticus 238</name>
    <dbReference type="NCBI Taxonomy" id="391616"/>
    <lineage>
        <taxon>Bacteria</taxon>
        <taxon>Pseudomonadati</taxon>
        <taxon>Pseudomonadota</taxon>
        <taxon>Alphaproteobacteria</taxon>
        <taxon>Rhodobacterales</taxon>
        <taxon>Roseobacteraceae</taxon>
        <taxon>Octadecabacter</taxon>
    </lineage>
</organism>
<sequence>MGERKAKMLRNMALKEQARMPGFVQRQRMLREEINQSKSLIERMNDLRVEATSDGVLSAQRLQSARWYELRLIDESKLLQNKLDFLEIEMRDLTALVTQMGHKQQIVSNKADEVARLAREEKETRIEAAQVVLRPRSRI</sequence>
<dbReference type="AlphaFoldDB" id="M9RRD9"/>
<dbReference type="HOGENOM" id="CLU_1957821_0_0_5"/>
<dbReference type="KEGG" id="oar:OA238_118p0500"/>
<keyword evidence="2" id="KW-1185">Reference proteome</keyword>
<gene>
    <name evidence="1" type="ORF">OA238_118p0500</name>
</gene>